<feature type="transmembrane region" description="Helical" evidence="1">
    <location>
        <begin position="104"/>
        <end position="125"/>
    </location>
</feature>
<sequence>MGNLFLIGVTMLFFIVAPILGFPGGHQFSFDLSQIALPVFVGYLSFAAVFAAGSVPAQPLDPERGALLGLLAYGSMGLYFVMAMASCIVFWITQRGDGPALEPGLLKTLLTVSLSLCTGVCNHVIARLFPQGSKPGGKT</sequence>
<keyword evidence="3" id="KW-1185">Reference proteome</keyword>
<gene>
    <name evidence="2" type="ORF">IBL25_12420</name>
</gene>
<keyword evidence="1" id="KW-1133">Transmembrane helix</keyword>
<dbReference type="RefSeq" id="WP_187778862.1">
    <property type="nucleotide sequence ID" value="NZ_JACTUZ010000048.1"/>
</dbReference>
<keyword evidence="1" id="KW-0812">Transmembrane</keyword>
<feature type="transmembrane region" description="Helical" evidence="1">
    <location>
        <begin position="37"/>
        <end position="55"/>
    </location>
</feature>
<reference evidence="2 3" key="1">
    <citation type="journal article" date="2009" name="Int. J. Syst. Evol. Microbiol.">
        <title>Transfer of Teichococcus ludipueritiae and Muricoccus roseus to the genus Roseomonas, as Roseomonas ludipueritiae comb. nov. and Roseomonas rosea comb. nov., respectively, and emended description of the genus Roseomonas.</title>
        <authorList>
            <person name="Sanchez-Porro C."/>
            <person name="Gallego V."/>
            <person name="Busse H.J."/>
            <person name="Kampfer P."/>
            <person name="Ventosa A."/>
        </authorList>
    </citation>
    <scope>NUCLEOTIDE SEQUENCE [LARGE SCALE GENOMIC DNA]</scope>
    <source>
        <strain evidence="2 3">DSM 14915</strain>
    </source>
</reference>
<feature type="transmembrane region" description="Helical" evidence="1">
    <location>
        <begin position="67"/>
        <end position="92"/>
    </location>
</feature>
<accession>A0ABR7R7H4</accession>
<evidence type="ECO:0000313" key="2">
    <source>
        <dbReference type="EMBL" id="MBC9177744.1"/>
    </source>
</evidence>
<evidence type="ECO:0000256" key="1">
    <source>
        <dbReference type="SAM" id="Phobius"/>
    </source>
</evidence>
<protein>
    <submittedName>
        <fullName evidence="2">Uncharacterized protein</fullName>
    </submittedName>
</protein>
<organism evidence="2 3">
    <name type="scientific">Pseudoroseomonas ludipueritiae</name>
    <dbReference type="NCBI Taxonomy" id="198093"/>
    <lineage>
        <taxon>Bacteria</taxon>
        <taxon>Pseudomonadati</taxon>
        <taxon>Pseudomonadota</taxon>
        <taxon>Alphaproteobacteria</taxon>
        <taxon>Acetobacterales</taxon>
        <taxon>Acetobacteraceae</taxon>
        <taxon>Pseudoroseomonas</taxon>
    </lineage>
</organism>
<comment type="caution">
    <text evidence="2">The sequence shown here is derived from an EMBL/GenBank/DDBJ whole genome shotgun (WGS) entry which is preliminary data.</text>
</comment>
<keyword evidence="1" id="KW-0472">Membrane</keyword>
<name>A0ABR7R7H4_9PROT</name>
<dbReference type="EMBL" id="JACTUZ010000048">
    <property type="protein sequence ID" value="MBC9177744.1"/>
    <property type="molecule type" value="Genomic_DNA"/>
</dbReference>
<dbReference type="Proteomes" id="UP000603940">
    <property type="component" value="Unassembled WGS sequence"/>
</dbReference>
<evidence type="ECO:0000313" key="3">
    <source>
        <dbReference type="Proteomes" id="UP000603940"/>
    </source>
</evidence>
<proteinExistence type="predicted"/>